<evidence type="ECO:0000313" key="2">
    <source>
        <dbReference type="EMBL" id="KAL2266986.1"/>
    </source>
</evidence>
<evidence type="ECO:0000313" key="3">
    <source>
        <dbReference type="Proteomes" id="UP001600064"/>
    </source>
</evidence>
<feature type="region of interest" description="Disordered" evidence="1">
    <location>
        <begin position="128"/>
        <end position="245"/>
    </location>
</feature>
<feature type="region of interest" description="Disordered" evidence="1">
    <location>
        <begin position="386"/>
        <end position="477"/>
    </location>
</feature>
<feature type="compositionally biased region" description="Low complexity" evidence="1">
    <location>
        <begin position="133"/>
        <end position="154"/>
    </location>
</feature>
<feature type="compositionally biased region" description="Gly residues" evidence="1">
    <location>
        <begin position="405"/>
        <end position="421"/>
    </location>
</feature>
<feature type="compositionally biased region" description="Polar residues" evidence="1">
    <location>
        <begin position="433"/>
        <end position="473"/>
    </location>
</feature>
<proteinExistence type="predicted"/>
<reference evidence="2 3" key="1">
    <citation type="journal article" date="2024" name="Commun. Biol.">
        <title>Comparative genomic analysis of thermophilic fungi reveals convergent evolutionary adaptations and gene losses.</title>
        <authorList>
            <person name="Steindorff A.S."/>
            <person name="Aguilar-Pontes M.V."/>
            <person name="Robinson A.J."/>
            <person name="Andreopoulos B."/>
            <person name="LaButti K."/>
            <person name="Kuo A."/>
            <person name="Mondo S."/>
            <person name="Riley R."/>
            <person name="Otillar R."/>
            <person name="Haridas S."/>
            <person name="Lipzen A."/>
            <person name="Grimwood J."/>
            <person name="Schmutz J."/>
            <person name="Clum A."/>
            <person name="Reid I.D."/>
            <person name="Moisan M.C."/>
            <person name="Butler G."/>
            <person name="Nguyen T.T.M."/>
            <person name="Dewar K."/>
            <person name="Conant G."/>
            <person name="Drula E."/>
            <person name="Henrissat B."/>
            <person name="Hansel C."/>
            <person name="Singer S."/>
            <person name="Hutchinson M.I."/>
            <person name="de Vries R.P."/>
            <person name="Natvig D.O."/>
            <person name="Powell A.J."/>
            <person name="Tsang A."/>
            <person name="Grigoriev I.V."/>
        </authorList>
    </citation>
    <scope>NUCLEOTIDE SEQUENCE [LARGE SCALE GENOMIC DNA]</scope>
    <source>
        <strain evidence="2 3">ATCC 22073</strain>
    </source>
</reference>
<dbReference type="RefSeq" id="XP_070865713.1">
    <property type="nucleotide sequence ID" value="XM_071010733.1"/>
</dbReference>
<feature type="compositionally biased region" description="Polar residues" evidence="1">
    <location>
        <begin position="205"/>
        <end position="214"/>
    </location>
</feature>
<dbReference type="EMBL" id="JAZGUE010000004">
    <property type="protein sequence ID" value="KAL2266986.1"/>
    <property type="molecule type" value="Genomic_DNA"/>
</dbReference>
<organism evidence="2 3">
    <name type="scientific">Remersonia thermophila</name>
    <dbReference type="NCBI Taxonomy" id="72144"/>
    <lineage>
        <taxon>Eukaryota</taxon>
        <taxon>Fungi</taxon>
        <taxon>Dikarya</taxon>
        <taxon>Ascomycota</taxon>
        <taxon>Pezizomycotina</taxon>
        <taxon>Sordariomycetes</taxon>
        <taxon>Sordariomycetidae</taxon>
        <taxon>Sordariales</taxon>
        <taxon>Sordariales incertae sedis</taxon>
        <taxon>Remersonia</taxon>
    </lineage>
</organism>
<keyword evidence="3" id="KW-1185">Reference proteome</keyword>
<comment type="caution">
    <text evidence="2">The sequence shown here is derived from an EMBL/GenBank/DDBJ whole genome shotgun (WGS) entry which is preliminary data.</text>
</comment>
<gene>
    <name evidence="2" type="ORF">VTJ83DRAFT_4263</name>
</gene>
<feature type="compositionally biased region" description="Polar residues" evidence="1">
    <location>
        <begin position="222"/>
        <end position="239"/>
    </location>
</feature>
<sequence length="498" mass="51627">MYSAPYGYPNAAAGPIFNGAPPQGAHLQPGQPQGQPQQMMFNGQQFPMPGQPGAFPAGPNPSMMAGTAGPAGIMQNPAMPHMAANGQMAFQAPFTTGPYMAGVASTAPPQPQLPANFMMAGQMGSYPMGAGVPGQQPMMQRMQQAQQAQQGPAGMSVSTPQRPFNPPQGTPTSSMPPQQPPVSTPQTRATPPTQTPTTAQPPQPSSIATPQTPTFPGDQAQPPANGTSVVGSAPQSPASDSRDKERMSVLLEINQELLYESIQLVNSRNELKKQQATADASGQKSGDVDYAEEEKLANIDYNHCMKRLQANLTYMFALADRKGKPQIPPSPAYLTPPPLNLNLRIRLPPPSGPDDPIERPADPVADRAERDQLIKSLYKKLQALYPGVDPNKEPNPNQLQAGASKPGGPGMPGGAIQGSAGGNPAAHKGPNGATPTAMGSQTAATPVSLGQASNQNSPAATPTLAQTHGTPQMGNAVAPGLLMQQGGLMGQQPGQVSG</sequence>
<name>A0ABR4D9H3_9PEZI</name>
<feature type="region of interest" description="Disordered" evidence="1">
    <location>
        <begin position="17"/>
        <end position="37"/>
    </location>
</feature>
<feature type="compositionally biased region" description="Low complexity" evidence="1">
    <location>
        <begin position="184"/>
        <end position="198"/>
    </location>
</feature>
<dbReference type="Proteomes" id="UP001600064">
    <property type="component" value="Unassembled WGS sequence"/>
</dbReference>
<evidence type="ECO:0000256" key="1">
    <source>
        <dbReference type="SAM" id="MobiDB-lite"/>
    </source>
</evidence>
<accession>A0ABR4D9H3</accession>
<protein>
    <submittedName>
        <fullName evidence="2">Uncharacterized protein</fullName>
    </submittedName>
</protein>
<dbReference type="GeneID" id="98125377"/>